<dbReference type="SUPFAM" id="SSF52540">
    <property type="entry name" value="P-loop containing nucleoside triphosphate hydrolases"/>
    <property type="match status" value="1"/>
</dbReference>
<accession>A0ABV5XZ81</accession>
<keyword evidence="2" id="KW-1185">Reference proteome</keyword>
<dbReference type="GO" id="GO:0005524">
    <property type="term" value="F:ATP binding"/>
    <property type="evidence" value="ECO:0007669"/>
    <property type="project" value="UniProtKB-KW"/>
</dbReference>
<reference evidence="1 2" key="1">
    <citation type="submission" date="2024-09" db="EMBL/GenBank/DDBJ databases">
        <authorList>
            <person name="Sun Q."/>
            <person name="Mori K."/>
        </authorList>
    </citation>
    <scope>NUCLEOTIDE SEQUENCE [LARGE SCALE GENOMIC DNA]</scope>
    <source>
        <strain evidence="1 2">JCM 1334</strain>
    </source>
</reference>
<keyword evidence="1" id="KW-0547">Nucleotide-binding</keyword>
<dbReference type="RefSeq" id="WP_344787602.1">
    <property type="nucleotide sequence ID" value="NZ_BAAAWN010000001.1"/>
</dbReference>
<dbReference type="EMBL" id="JBHMBC010000016">
    <property type="protein sequence ID" value="MFB9820048.1"/>
    <property type="molecule type" value="Genomic_DNA"/>
</dbReference>
<protein>
    <submittedName>
        <fullName evidence="1">ATP-binding protein</fullName>
    </submittedName>
</protein>
<evidence type="ECO:0000313" key="2">
    <source>
        <dbReference type="Proteomes" id="UP001589702"/>
    </source>
</evidence>
<organism evidence="1 2">
    <name type="scientific">Arthrobacter ramosus</name>
    <dbReference type="NCBI Taxonomy" id="1672"/>
    <lineage>
        <taxon>Bacteria</taxon>
        <taxon>Bacillati</taxon>
        <taxon>Actinomycetota</taxon>
        <taxon>Actinomycetes</taxon>
        <taxon>Micrococcales</taxon>
        <taxon>Micrococcaceae</taxon>
        <taxon>Arthrobacter</taxon>
    </lineage>
</organism>
<dbReference type="InterPro" id="IPR027417">
    <property type="entry name" value="P-loop_NTPase"/>
</dbReference>
<evidence type="ECO:0000313" key="1">
    <source>
        <dbReference type="EMBL" id="MFB9820048.1"/>
    </source>
</evidence>
<name>A0ABV5XZ81_ARTRM</name>
<comment type="caution">
    <text evidence="1">The sequence shown here is derived from an EMBL/GenBank/DDBJ whole genome shotgun (WGS) entry which is preliminary data.</text>
</comment>
<keyword evidence="1" id="KW-0067">ATP-binding</keyword>
<dbReference type="Proteomes" id="UP001589702">
    <property type="component" value="Unassembled WGS sequence"/>
</dbReference>
<proteinExistence type="predicted"/>
<sequence length="1666" mass="182282">MEEIVPAASAPAAGSSPYSTGGGGVRLEHSYAACLVAGLLAGESLAELGDAVSVESIRLQASDVSEVDDILIEGRDAQGDVHRSSIAVRRSPALTKSDSASVPLVRDFLAVVGDHWSELSQGRWRLVLAVSTNANAITQLAELTELARSLPNGEEMASRLSQPGRTNAGLRDRYGHIKSLVEQAAEGLSSVSGLSAEDLTWRLLSSLSSRRLRLERNDRADRTTAVNTLQRMLHDGTTAVADALFSRIEELVGEWAPQAAVLTQSLIRRSLSNYPLSRSARYATAWGVLDRLGNALRDSVKPTLGAGAGQVELERADIASQLLELITSTCGAKRCLVVTGEPDVGKSSLALKAVEALQTNGAVTVQLSLRDLPPTVIEVEALLGSVSIEELLSTAGVGPARLLLIDGAEAVLEGKQRVLQSLATSALKTGLAVVAVTRTDGSAQTQEVLAQAAQRSGADPVPQVFEVPPLTDEERQSLPSHFPTLAHLAGDTRVQWLLGRPGLVEALLRTGEMIAPESALCEADVFSTVWNSLIRNREHREPGKASPDDREGAALVLAGRALGLGAQDRPGSAAAELRSNGVFKPQMNPAFSRGDEFSSDLYRDFAVSKYILTQGWNGLADAGAPRWTIRAARVAAQARLRGGLATEWRALEQEFSLLADTYGERWMDVPYEALLALGDTEAALGEVWAELADDDFAGLKVLLRLAQARFAEGGFGDVHALAGIVSVAYVQGRDIAAAGRIKNKTLGELIRELVLAWLRGMALADGDPNPLRQAVRDRILESDPPTYDDFAVEALACLGADLDDRVEDWLRKIASHDPYRLDEAVESVAVAIAMSQHNPLLMLELAEAYYIEKPRRNDHWGAGRHIGDDGIRDMHHGSRYGFGPPFAAWYYGPFYRLLMALPRETVAFINRMLDHAARFRMGILDELGDAVGQGTEPRGVEMAVATFGRRTYIGDSHVWGWYRGTTVGPYPCMSALLALEKFVDEVKNQLSLPLANVIQILLRDSNNLATLGLVVGFLVRHLDEVDAELDAFLAQPEVWHLETARVVGEHGFRVRDAGADQLTGTERRRITPHEIVGHLVVNARLRGDETRLAQLKSVGERLVANAQASFGDRPVDPEYLAMIESWAAEFDFENYRASKADDGLIVQFERPPELEKVLAPSSHQLQLTNTLYALQSRYAFHNDKPQEWPLDTLSEDIKSARTIIEGESPQQFMSPENPVASVAAAAVRAHALGLSELEDEDVRWAADVIMHAAENPQIDGMSFSGTMYSMGADRAAAVSVPLLLMPAFDSLTLDRNRIIGCLKGLANSLFDEVRAGLAIGCSELWNVPCAFDAGSGQCIRHVAAWRAAIGSLAAAELGPFDLDSQRRVPGDLGQPYHASLPNVKDDDLLLNRLRMPVSCMVDARDVACVSEQVRELWTPLWKAHERSLKHWWTEDYDHQSHINQAPISRRLVELALSGDWEPLTSHIQSFATHAKPLHQLMESLAEVFTYDESIRDQLFDFWPIAMGAALDVVGDGGALREDHSWYGYVPASLMPVPRPHSYDSDIDGVLRKCRENWVQPEVLEGLMDRWLPLARWEPKSVDVVTRFARSAPAGWQASTALEWIEVIMDGRFELFANHLWTFEEWASELRADRAFDGENLNRYHRIVDGLAAAGDHAAVRMQQLDE</sequence>
<gene>
    <name evidence="1" type="ORF">ACFFP1_11110</name>
</gene>